<dbReference type="InterPro" id="IPR009057">
    <property type="entry name" value="Homeodomain-like_sf"/>
</dbReference>
<keyword evidence="2 4" id="KW-0238">DNA-binding</keyword>
<dbReference type="Pfam" id="PF00440">
    <property type="entry name" value="TetR_N"/>
    <property type="match status" value="1"/>
</dbReference>
<dbReference type="SUPFAM" id="SSF48498">
    <property type="entry name" value="Tetracyclin repressor-like, C-terminal domain"/>
    <property type="match status" value="1"/>
</dbReference>
<proteinExistence type="predicted"/>
<dbReference type="InterPro" id="IPR050109">
    <property type="entry name" value="HTH-type_TetR-like_transc_reg"/>
</dbReference>
<dbReference type="PRINTS" id="PR00455">
    <property type="entry name" value="HTHTETR"/>
</dbReference>
<dbReference type="PANTHER" id="PTHR30055:SF234">
    <property type="entry name" value="HTH-TYPE TRANSCRIPTIONAL REGULATOR BETI"/>
    <property type="match status" value="1"/>
</dbReference>
<dbReference type="PROSITE" id="PS50977">
    <property type="entry name" value="HTH_TETR_2"/>
    <property type="match status" value="1"/>
</dbReference>
<feature type="domain" description="HTH tetR-type" evidence="5">
    <location>
        <begin position="20"/>
        <end position="80"/>
    </location>
</feature>
<gene>
    <name evidence="6" type="ORF">PWN146_01519</name>
</gene>
<dbReference type="Pfam" id="PF14246">
    <property type="entry name" value="TetR_C_7"/>
    <property type="match status" value="1"/>
</dbReference>
<protein>
    <submittedName>
        <fullName evidence="6">Bacterial regulatory proteins, tetR family</fullName>
    </submittedName>
</protein>
<dbReference type="InterPro" id="IPR039536">
    <property type="entry name" value="TetR_C_Proteobacteria"/>
</dbReference>
<keyword evidence="1" id="KW-0805">Transcription regulation</keyword>
<reference evidence="6" key="1">
    <citation type="submission" date="2016-05" db="EMBL/GenBank/DDBJ databases">
        <authorList>
            <person name="Cock P.J.A."/>
            <person name="Cock P.J.A."/>
        </authorList>
    </citation>
    <scope>NUCLEOTIDE SEQUENCE</scope>
    <source>
        <strain evidence="6">PWN146_assembly</strain>
    </source>
</reference>
<evidence type="ECO:0000256" key="2">
    <source>
        <dbReference type="ARBA" id="ARBA00023125"/>
    </source>
</evidence>
<dbReference type="EMBL" id="LT575490">
    <property type="protein sequence ID" value="SAY42832.1"/>
    <property type="molecule type" value="Genomic_DNA"/>
</dbReference>
<evidence type="ECO:0000256" key="3">
    <source>
        <dbReference type="ARBA" id="ARBA00023163"/>
    </source>
</evidence>
<organism evidence="6">
    <name type="scientific">Serratia marcescens</name>
    <dbReference type="NCBI Taxonomy" id="615"/>
    <lineage>
        <taxon>Bacteria</taxon>
        <taxon>Pseudomonadati</taxon>
        <taxon>Pseudomonadota</taxon>
        <taxon>Gammaproteobacteria</taxon>
        <taxon>Enterobacterales</taxon>
        <taxon>Yersiniaceae</taxon>
        <taxon>Serratia</taxon>
    </lineage>
</organism>
<dbReference type="GO" id="GO:0003700">
    <property type="term" value="F:DNA-binding transcription factor activity"/>
    <property type="evidence" value="ECO:0007669"/>
    <property type="project" value="TreeGrafter"/>
</dbReference>
<dbReference type="SUPFAM" id="SSF46689">
    <property type="entry name" value="Homeodomain-like"/>
    <property type="match status" value="1"/>
</dbReference>
<accession>A0A1C3HCS1</accession>
<dbReference type="GO" id="GO:0000976">
    <property type="term" value="F:transcription cis-regulatory region binding"/>
    <property type="evidence" value="ECO:0007669"/>
    <property type="project" value="TreeGrafter"/>
</dbReference>
<name>A0A1C3HCS1_SERMA</name>
<dbReference type="InterPro" id="IPR001647">
    <property type="entry name" value="HTH_TetR"/>
</dbReference>
<sequence length="221" mass="23716">MANPNEEPLRARGRPATPETALRAALVQATLALLLDGGYAAATVDAVAKRAGVAKKTLYRFAANRDELVAQAVSGWTEAFQPAFVQDAGQRAAVAPLLEKGLQAIAQQVLSAEAVGMFRLLQSEFPGREGLLDSYQRNGIQRGRATVADWLQRQQQCGWLRERDWAQTSDLLLAMTIAEPLRQMTLGLLPPGSANDERIAAAVALVMPGLLRGENADCAAL</sequence>
<evidence type="ECO:0000313" key="6">
    <source>
        <dbReference type="EMBL" id="SAY42832.1"/>
    </source>
</evidence>
<dbReference type="Gene3D" id="1.10.357.10">
    <property type="entry name" value="Tetracycline Repressor, domain 2"/>
    <property type="match status" value="1"/>
</dbReference>
<evidence type="ECO:0000256" key="4">
    <source>
        <dbReference type="PROSITE-ProRule" id="PRU00335"/>
    </source>
</evidence>
<keyword evidence="3" id="KW-0804">Transcription</keyword>
<dbReference type="PANTHER" id="PTHR30055">
    <property type="entry name" value="HTH-TYPE TRANSCRIPTIONAL REGULATOR RUTR"/>
    <property type="match status" value="1"/>
</dbReference>
<dbReference type="AlphaFoldDB" id="A0A1C3HCS1"/>
<dbReference type="InterPro" id="IPR036271">
    <property type="entry name" value="Tet_transcr_reg_TetR-rel_C_sf"/>
</dbReference>
<evidence type="ECO:0000256" key="1">
    <source>
        <dbReference type="ARBA" id="ARBA00023015"/>
    </source>
</evidence>
<evidence type="ECO:0000259" key="5">
    <source>
        <dbReference type="PROSITE" id="PS50977"/>
    </source>
</evidence>
<feature type="DNA-binding region" description="H-T-H motif" evidence="4">
    <location>
        <begin position="43"/>
        <end position="62"/>
    </location>
</feature>